<feature type="domain" description="Enoyl reductase (ER)" evidence="5">
    <location>
        <begin position="10"/>
        <end position="325"/>
    </location>
</feature>
<proteinExistence type="inferred from homology"/>
<dbReference type="InterPro" id="IPR013149">
    <property type="entry name" value="ADH-like_C"/>
</dbReference>
<organism evidence="6 7">
    <name type="scientific">Penstemon smallii</name>
    <dbReference type="NCBI Taxonomy" id="265156"/>
    <lineage>
        <taxon>Eukaryota</taxon>
        <taxon>Viridiplantae</taxon>
        <taxon>Streptophyta</taxon>
        <taxon>Embryophyta</taxon>
        <taxon>Tracheophyta</taxon>
        <taxon>Spermatophyta</taxon>
        <taxon>Magnoliopsida</taxon>
        <taxon>eudicotyledons</taxon>
        <taxon>Gunneridae</taxon>
        <taxon>Pentapetalae</taxon>
        <taxon>asterids</taxon>
        <taxon>lamiids</taxon>
        <taxon>Lamiales</taxon>
        <taxon>Plantaginaceae</taxon>
        <taxon>Cheloneae</taxon>
        <taxon>Penstemon</taxon>
    </lineage>
</organism>
<sequence>MRVIHYEKPGGPEVLKILEVPNPVIEDDEVLIEVTVVGVNVEDIWRRTSDFEFTNPYLGHECSGTVIETGANVLHFKKGDKVCALLRGGGGYAEFVAARAIHVKHIPLGVSLTEAATLPLAVCLTMYCLRVLRQATPEKKIMIHAPGSTRGFGLIALQYAKYCGCDVFVAEMGEKLQTCKSLGAMVCINYETEDLCNRVMAETRGKGVDLILDIIGPRYFARNVNCLARHGTLITLGFESGCEGDIDPLVFETIAKKELKHIGADVLTLPGKEIGTFFSQAEELIWPLFKDGRMKPTIGAMFHSSAAAEAHRVMNRNRVVGKILLAH</sequence>
<keyword evidence="4" id="KW-0479">Metal-binding</keyword>
<dbReference type="InterPro" id="IPR013154">
    <property type="entry name" value="ADH-like_N"/>
</dbReference>
<keyword evidence="3" id="KW-0560">Oxidoreductase</keyword>
<dbReference type="Gene3D" id="3.40.50.720">
    <property type="entry name" value="NAD(P)-binding Rossmann-like Domain"/>
    <property type="match status" value="1"/>
</dbReference>
<dbReference type="SUPFAM" id="SSF51735">
    <property type="entry name" value="NAD(P)-binding Rossmann-fold domains"/>
    <property type="match status" value="1"/>
</dbReference>
<protein>
    <recommendedName>
        <fullName evidence="5">Enoyl reductase (ER) domain-containing protein</fullName>
    </recommendedName>
</protein>
<keyword evidence="2" id="KW-0521">NADP</keyword>
<evidence type="ECO:0000313" key="6">
    <source>
        <dbReference type="EMBL" id="KAL3845886.1"/>
    </source>
</evidence>
<dbReference type="SMART" id="SM00829">
    <property type="entry name" value="PKS_ER"/>
    <property type="match status" value="1"/>
</dbReference>
<comment type="cofactor">
    <cofactor evidence="1 4">
        <name>Zn(2+)</name>
        <dbReference type="ChEBI" id="CHEBI:29105"/>
    </cofactor>
</comment>
<evidence type="ECO:0000259" key="5">
    <source>
        <dbReference type="SMART" id="SM00829"/>
    </source>
</evidence>
<dbReference type="InterPro" id="IPR020843">
    <property type="entry name" value="ER"/>
</dbReference>
<gene>
    <name evidence="6" type="ORF">ACJIZ3_003289</name>
</gene>
<dbReference type="Pfam" id="PF08240">
    <property type="entry name" value="ADH_N"/>
    <property type="match status" value="1"/>
</dbReference>
<comment type="caution">
    <text evidence="6">The sequence shown here is derived from an EMBL/GenBank/DDBJ whole genome shotgun (WGS) entry which is preliminary data.</text>
</comment>
<dbReference type="SUPFAM" id="SSF50129">
    <property type="entry name" value="GroES-like"/>
    <property type="match status" value="1"/>
</dbReference>
<dbReference type="PROSITE" id="PS00059">
    <property type="entry name" value="ADH_ZINC"/>
    <property type="match status" value="1"/>
</dbReference>
<dbReference type="InterPro" id="IPR002328">
    <property type="entry name" value="ADH_Zn_CS"/>
</dbReference>
<dbReference type="AlphaFoldDB" id="A0ABD3U8W1"/>
<evidence type="ECO:0000256" key="1">
    <source>
        <dbReference type="ARBA" id="ARBA00001947"/>
    </source>
</evidence>
<dbReference type="Proteomes" id="UP001634393">
    <property type="component" value="Unassembled WGS sequence"/>
</dbReference>
<dbReference type="PANTHER" id="PTHR48106:SF8">
    <property type="entry name" value="OS02G0805600 PROTEIN"/>
    <property type="match status" value="1"/>
</dbReference>
<comment type="similarity">
    <text evidence="4">Belongs to the zinc-containing alcohol dehydrogenase family.</text>
</comment>
<dbReference type="GO" id="GO:0046872">
    <property type="term" value="F:metal ion binding"/>
    <property type="evidence" value="ECO:0007669"/>
    <property type="project" value="UniProtKB-KW"/>
</dbReference>
<dbReference type="Pfam" id="PF00107">
    <property type="entry name" value="ADH_zinc_N"/>
    <property type="match status" value="1"/>
</dbReference>
<keyword evidence="4" id="KW-0862">Zinc</keyword>
<reference evidence="6 7" key="1">
    <citation type="submission" date="2024-12" db="EMBL/GenBank/DDBJ databases">
        <title>The unique morphological basis and parallel evolutionary history of personate flowers in Penstemon.</title>
        <authorList>
            <person name="Depatie T.H."/>
            <person name="Wessinger C.A."/>
        </authorList>
    </citation>
    <scope>NUCLEOTIDE SEQUENCE [LARGE SCALE GENOMIC DNA]</scope>
    <source>
        <strain evidence="6">WTNN_2</strain>
        <tissue evidence="6">Leaf</tissue>
    </source>
</reference>
<evidence type="ECO:0000313" key="7">
    <source>
        <dbReference type="Proteomes" id="UP001634393"/>
    </source>
</evidence>
<dbReference type="PANTHER" id="PTHR48106">
    <property type="entry name" value="QUINONE OXIDOREDUCTASE PIG3-RELATED"/>
    <property type="match status" value="1"/>
</dbReference>
<keyword evidence="7" id="KW-1185">Reference proteome</keyword>
<accession>A0ABD3U8W1</accession>
<evidence type="ECO:0000256" key="2">
    <source>
        <dbReference type="ARBA" id="ARBA00022857"/>
    </source>
</evidence>
<evidence type="ECO:0000256" key="3">
    <source>
        <dbReference type="ARBA" id="ARBA00023002"/>
    </source>
</evidence>
<name>A0ABD3U8W1_9LAMI</name>
<dbReference type="GO" id="GO:0016491">
    <property type="term" value="F:oxidoreductase activity"/>
    <property type="evidence" value="ECO:0007669"/>
    <property type="project" value="UniProtKB-KW"/>
</dbReference>
<dbReference type="InterPro" id="IPR011032">
    <property type="entry name" value="GroES-like_sf"/>
</dbReference>
<dbReference type="EMBL" id="JBJXBP010000002">
    <property type="protein sequence ID" value="KAL3845886.1"/>
    <property type="molecule type" value="Genomic_DNA"/>
</dbReference>
<dbReference type="InterPro" id="IPR036291">
    <property type="entry name" value="NAD(P)-bd_dom_sf"/>
</dbReference>
<evidence type="ECO:0000256" key="4">
    <source>
        <dbReference type="RuleBase" id="RU361277"/>
    </source>
</evidence>
<dbReference type="Gene3D" id="3.90.180.10">
    <property type="entry name" value="Medium-chain alcohol dehydrogenases, catalytic domain"/>
    <property type="match status" value="1"/>
</dbReference>